<protein>
    <recommendedName>
        <fullName evidence="4">PASTA domain-containing protein</fullName>
    </recommendedName>
</protein>
<feature type="chain" id="PRO_5046638034" description="PASTA domain-containing protein" evidence="1">
    <location>
        <begin position="23"/>
        <end position="205"/>
    </location>
</feature>
<keyword evidence="3" id="KW-1185">Reference proteome</keyword>
<proteinExistence type="predicted"/>
<name>A0ABW7Q5D8_9MICO</name>
<dbReference type="RefSeq" id="WP_396639894.1">
    <property type="nucleotide sequence ID" value="NZ_JBIQWL010000002.1"/>
</dbReference>
<evidence type="ECO:0000313" key="3">
    <source>
        <dbReference type="Proteomes" id="UP001610861"/>
    </source>
</evidence>
<organism evidence="2 3">
    <name type="scientific">Microbacterium alkaliflavum</name>
    <dbReference type="NCBI Taxonomy" id="3248839"/>
    <lineage>
        <taxon>Bacteria</taxon>
        <taxon>Bacillati</taxon>
        <taxon>Actinomycetota</taxon>
        <taxon>Actinomycetes</taxon>
        <taxon>Micrococcales</taxon>
        <taxon>Microbacteriaceae</taxon>
        <taxon>Microbacterium</taxon>
    </lineage>
</organism>
<evidence type="ECO:0008006" key="4">
    <source>
        <dbReference type="Google" id="ProtNLM"/>
    </source>
</evidence>
<comment type="caution">
    <text evidence="2">The sequence shown here is derived from an EMBL/GenBank/DDBJ whole genome shotgun (WGS) entry which is preliminary data.</text>
</comment>
<evidence type="ECO:0000256" key="1">
    <source>
        <dbReference type="SAM" id="SignalP"/>
    </source>
</evidence>
<reference evidence="2 3" key="1">
    <citation type="submission" date="2024-09" db="EMBL/GenBank/DDBJ databases">
        <authorList>
            <person name="Pan X."/>
        </authorList>
    </citation>
    <scope>NUCLEOTIDE SEQUENCE [LARGE SCALE GENOMIC DNA]</scope>
    <source>
        <strain evidence="2 3">B2969</strain>
    </source>
</reference>
<sequence>MSVLRRAVAVPVVASFAVIVLAACATGSGGSAVPFGAAEPALPSGEVVGQGTVLEADGEAQLCLGPVADSYPPQCSGIPLDGWSWDGVDGSESSNGVTWGAYVVQGTYDGSTLTVTAPPILLALYDPMPMPDPTGGEPGSGDEATLADAQDSLADRLGTDYVSSSIDNGYLWVDVVWDDGSYQDAADREFGEKVVVVRSALREAA</sequence>
<dbReference type="EMBL" id="JBIQWL010000002">
    <property type="protein sequence ID" value="MFH8249945.1"/>
    <property type="molecule type" value="Genomic_DNA"/>
</dbReference>
<dbReference type="Proteomes" id="UP001610861">
    <property type="component" value="Unassembled WGS sequence"/>
</dbReference>
<feature type="signal peptide" evidence="1">
    <location>
        <begin position="1"/>
        <end position="22"/>
    </location>
</feature>
<accession>A0ABW7Q5D8</accession>
<keyword evidence="1" id="KW-0732">Signal</keyword>
<evidence type="ECO:0000313" key="2">
    <source>
        <dbReference type="EMBL" id="MFH8249945.1"/>
    </source>
</evidence>
<gene>
    <name evidence="2" type="ORF">ACH3VR_06225</name>
</gene>
<dbReference type="PROSITE" id="PS51257">
    <property type="entry name" value="PROKAR_LIPOPROTEIN"/>
    <property type="match status" value="1"/>
</dbReference>